<dbReference type="SUPFAM" id="SSF54373">
    <property type="entry name" value="FAD-linked reductases, C-terminal domain"/>
    <property type="match status" value="1"/>
</dbReference>
<dbReference type="GO" id="GO:0043799">
    <property type="term" value="F:glycine oxidase activity"/>
    <property type="evidence" value="ECO:0007669"/>
    <property type="project" value="UniProtKB-EC"/>
</dbReference>
<dbReference type="SUPFAM" id="SSF51905">
    <property type="entry name" value="FAD/NAD(P)-binding domain"/>
    <property type="match status" value="1"/>
</dbReference>
<dbReference type="NCBIfam" id="TIGR02352">
    <property type="entry name" value="thiamin_ThiO"/>
    <property type="match status" value="1"/>
</dbReference>
<dbReference type="Gene3D" id="3.50.50.60">
    <property type="entry name" value="FAD/NAD(P)-binding domain"/>
    <property type="match status" value="1"/>
</dbReference>
<dbReference type="EC" id="1.4.3.19" evidence="5"/>
<evidence type="ECO:0000256" key="3">
    <source>
        <dbReference type="ARBA" id="ARBA00023002"/>
    </source>
</evidence>
<evidence type="ECO:0000256" key="4">
    <source>
        <dbReference type="ARBA" id="ARBA00049872"/>
    </source>
</evidence>
<evidence type="ECO:0000256" key="1">
    <source>
        <dbReference type="ARBA" id="ARBA00004948"/>
    </source>
</evidence>
<gene>
    <name evidence="7" type="primary">thiO</name>
    <name evidence="7" type="ORF">ACFPRA_18050</name>
</gene>
<dbReference type="EMBL" id="JBHSNO010000009">
    <property type="protein sequence ID" value="MFC5590807.1"/>
    <property type="molecule type" value="Genomic_DNA"/>
</dbReference>
<name>A0ABW0TMS4_9BACL</name>
<evidence type="ECO:0000256" key="2">
    <source>
        <dbReference type="ARBA" id="ARBA00022977"/>
    </source>
</evidence>
<dbReference type="PANTHER" id="PTHR13847">
    <property type="entry name" value="SARCOSINE DEHYDROGENASE-RELATED"/>
    <property type="match status" value="1"/>
</dbReference>
<dbReference type="InterPro" id="IPR036188">
    <property type="entry name" value="FAD/NAD-bd_sf"/>
</dbReference>
<keyword evidence="8" id="KW-1185">Reference proteome</keyword>
<organism evidence="7 8">
    <name type="scientific">Sporosarcina soli</name>
    <dbReference type="NCBI Taxonomy" id="334736"/>
    <lineage>
        <taxon>Bacteria</taxon>
        <taxon>Bacillati</taxon>
        <taxon>Bacillota</taxon>
        <taxon>Bacilli</taxon>
        <taxon>Bacillales</taxon>
        <taxon>Caryophanaceae</taxon>
        <taxon>Sporosarcina</taxon>
    </lineage>
</organism>
<keyword evidence="2" id="KW-0784">Thiamine biosynthesis</keyword>
<dbReference type="RefSeq" id="WP_381437802.1">
    <property type="nucleotide sequence ID" value="NZ_JBHSNO010000009.1"/>
</dbReference>
<evidence type="ECO:0000259" key="6">
    <source>
        <dbReference type="Pfam" id="PF01266"/>
    </source>
</evidence>
<evidence type="ECO:0000313" key="7">
    <source>
        <dbReference type="EMBL" id="MFC5590807.1"/>
    </source>
</evidence>
<dbReference type="InterPro" id="IPR006076">
    <property type="entry name" value="FAD-dep_OxRdtase"/>
</dbReference>
<evidence type="ECO:0000256" key="5">
    <source>
        <dbReference type="ARBA" id="ARBA00050018"/>
    </source>
</evidence>
<evidence type="ECO:0000313" key="8">
    <source>
        <dbReference type="Proteomes" id="UP001596109"/>
    </source>
</evidence>
<comment type="pathway">
    <text evidence="1">Cofactor biosynthesis; thiamine diphosphate biosynthesis.</text>
</comment>
<feature type="domain" description="FAD dependent oxidoreductase" evidence="6">
    <location>
        <begin position="6"/>
        <end position="328"/>
    </location>
</feature>
<dbReference type="PRINTS" id="PR00420">
    <property type="entry name" value="RNGMNOXGNASE"/>
</dbReference>
<dbReference type="Gene3D" id="3.30.9.10">
    <property type="entry name" value="D-Amino Acid Oxidase, subunit A, domain 2"/>
    <property type="match status" value="1"/>
</dbReference>
<reference evidence="8" key="1">
    <citation type="journal article" date="2019" name="Int. J. Syst. Evol. Microbiol.">
        <title>The Global Catalogue of Microorganisms (GCM) 10K type strain sequencing project: providing services to taxonomists for standard genome sequencing and annotation.</title>
        <authorList>
            <consortium name="The Broad Institute Genomics Platform"/>
            <consortium name="The Broad Institute Genome Sequencing Center for Infectious Disease"/>
            <person name="Wu L."/>
            <person name="Ma J."/>
        </authorList>
    </citation>
    <scope>NUCLEOTIDE SEQUENCE [LARGE SCALE GENOMIC DNA]</scope>
    <source>
        <strain evidence="8">CGMCC 4.1434</strain>
    </source>
</reference>
<dbReference type="InterPro" id="IPR012727">
    <property type="entry name" value="Gly_oxidase_ThiO"/>
</dbReference>
<comment type="caution">
    <text evidence="7">The sequence shown here is derived from an EMBL/GenBank/DDBJ whole genome shotgun (WGS) entry which is preliminary data.</text>
</comment>
<keyword evidence="3 7" id="KW-0560">Oxidoreductase</keyword>
<protein>
    <recommendedName>
        <fullName evidence="5">glycine oxidase</fullName>
        <ecNumber evidence="5">1.4.3.19</ecNumber>
    </recommendedName>
</protein>
<sequence>MSREVDVIVIGGGIIGCSIAYYTAKAGLSVHLLEQGSIAQGTTQAAAGMLGAHSEYLNETFYSFAQESQALYREFRNHSGIDFGYTTGGILQLAWTEEERLALSRWHEATHLSPEQVCKRMPDIVPSPFGASIFEVDVHVHPEKTAFAFWAAAEKLGATLSEHVHVTKVETVDAGYRIADWNAKHVVIAGGAASAELLPGLQMTTVKGQCMQLDAMGIDLPYTLFHQGCYVVPRLDGTLVVGATMEPDETDLQTNVAGNLALNAIAERFVPGLSRFPVLKRWAGLRPKTVDELPYIGHIPEKENMYVAAGHFRNGILLAPATACMIRDLIVGNEVHKERIEAFDPKRGIFHGANYRTERQPV</sequence>
<proteinExistence type="predicted"/>
<comment type="catalytic activity">
    <reaction evidence="4">
        <text>glycine + O2 + H2O = glyoxylate + H2O2 + NH4(+)</text>
        <dbReference type="Rhea" id="RHEA:11532"/>
        <dbReference type="ChEBI" id="CHEBI:15377"/>
        <dbReference type="ChEBI" id="CHEBI:15379"/>
        <dbReference type="ChEBI" id="CHEBI:16240"/>
        <dbReference type="ChEBI" id="CHEBI:28938"/>
        <dbReference type="ChEBI" id="CHEBI:36655"/>
        <dbReference type="ChEBI" id="CHEBI:57305"/>
        <dbReference type="EC" id="1.4.3.19"/>
    </reaction>
</comment>
<dbReference type="Pfam" id="PF01266">
    <property type="entry name" value="DAO"/>
    <property type="match status" value="1"/>
</dbReference>
<dbReference type="PANTHER" id="PTHR13847:SF289">
    <property type="entry name" value="GLYCINE OXIDASE"/>
    <property type="match status" value="1"/>
</dbReference>
<dbReference type="PROSITE" id="PS51257">
    <property type="entry name" value="PROKAR_LIPOPROTEIN"/>
    <property type="match status" value="1"/>
</dbReference>
<dbReference type="Proteomes" id="UP001596109">
    <property type="component" value="Unassembled WGS sequence"/>
</dbReference>
<accession>A0ABW0TMS4</accession>